<proteinExistence type="predicted"/>
<keyword evidence="1" id="KW-0812">Transmembrane</keyword>
<evidence type="ECO:0000313" key="3">
    <source>
        <dbReference type="Proteomes" id="UP000604046"/>
    </source>
</evidence>
<evidence type="ECO:0000313" key="2">
    <source>
        <dbReference type="EMBL" id="CAE7383092.1"/>
    </source>
</evidence>
<reference evidence="2" key="1">
    <citation type="submission" date="2021-02" db="EMBL/GenBank/DDBJ databases">
        <authorList>
            <person name="Dougan E. K."/>
            <person name="Rhodes N."/>
            <person name="Thang M."/>
            <person name="Chan C."/>
        </authorList>
    </citation>
    <scope>NUCLEOTIDE SEQUENCE</scope>
</reference>
<protein>
    <submittedName>
        <fullName evidence="2">FabB protein</fullName>
    </submittedName>
</protein>
<evidence type="ECO:0000256" key="1">
    <source>
        <dbReference type="SAM" id="Phobius"/>
    </source>
</evidence>
<dbReference type="Proteomes" id="UP000604046">
    <property type="component" value="Unassembled WGS sequence"/>
</dbReference>
<comment type="caution">
    <text evidence="2">The sequence shown here is derived from an EMBL/GenBank/DDBJ whole genome shotgun (WGS) entry which is preliminary data.</text>
</comment>
<gene>
    <name evidence="2" type="primary">fabB</name>
    <name evidence="2" type="ORF">SNAT2548_LOCUS20906</name>
</gene>
<organism evidence="2 3">
    <name type="scientific">Symbiodinium natans</name>
    <dbReference type="NCBI Taxonomy" id="878477"/>
    <lineage>
        <taxon>Eukaryota</taxon>
        <taxon>Sar</taxon>
        <taxon>Alveolata</taxon>
        <taxon>Dinophyceae</taxon>
        <taxon>Suessiales</taxon>
        <taxon>Symbiodiniaceae</taxon>
        <taxon>Symbiodinium</taxon>
    </lineage>
</organism>
<dbReference type="EMBL" id="CAJNDS010002228">
    <property type="protein sequence ID" value="CAE7383092.1"/>
    <property type="molecule type" value="Genomic_DNA"/>
</dbReference>
<keyword evidence="1" id="KW-1133">Transmembrane helix</keyword>
<dbReference type="AlphaFoldDB" id="A0A812PYM5"/>
<accession>A0A812PYM5</accession>
<feature type="transmembrane region" description="Helical" evidence="1">
    <location>
        <begin position="44"/>
        <end position="63"/>
    </location>
</feature>
<sequence>MQVEMKEQMKPFEKGLHEVYQGLNSPDFDAPPELEGNSLVQVNWAVFLIIVVVAGGTAVGWFCDLAGSSVRLARGFNCRQECC</sequence>
<name>A0A812PYM5_9DINO</name>
<keyword evidence="3" id="KW-1185">Reference proteome</keyword>
<keyword evidence="1" id="KW-0472">Membrane</keyword>